<dbReference type="EMBL" id="JBHTJP010000032">
    <property type="protein sequence ID" value="MFD0976703.1"/>
    <property type="molecule type" value="Genomic_DNA"/>
</dbReference>
<feature type="domain" description="Beta-lactamase-related" evidence="1">
    <location>
        <begin position="58"/>
        <end position="342"/>
    </location>
</feature>
<protein>
    <submittedName>
        <fullName evidence="2">Serine hydrolase domain-containing protein</fullName>
        <ecNumber evidence="2">3.-.-.-</ecNumber>
    </submittedName>
</protein>
<name>A0ABW3IF86_9FLAO</name>
<dbReference type="EC" id="3.-.-.-" evidence="2"/>
<dbReference type="Gene3D" id="3.40.710.10">
    <property type="entry name" value="DD-peptidase/beta-lactamase superfamily"/>
    <property type="match status" value="1"/>
</dbReference>
<organism evidence="2 3">
    <name type="scientific">Salinimicrobium gaetbulicola</name>
    <dbReference type="NCBI Taxonomy" id="999702"/>
    <lineage>
        <taxon>Bacteria</taxon>
        <taxon>Pseudomonadati</taxon>
        <taxon>Bacteroidota</taxon>
        <taxon>Flavobacteriia</taxon>
        <taxon>Flavobacteriales</taxon>
        <taxon>Flavobacteriaceae</taxon>
        <taxon>Salinimicrobium</taxon>
    </lineage>
</organism>
<keyword evidence="3" id="KW-1185">Reference proteome</keyword>
<dbReference type="RefSeq" id="WP_380738268.1">
    <property type="nucleotide sequence ID" value="NZ_JBHTJP010000032.1"/>
</dbReference>
<dbReference type="InterPro" id="IPR050789">
    <property type="entry name" value="Diverse_Enzym_Activities"/>
</dbReference>
<dbReference type="Pfam" id="PF00144">
    <property type="entry name" value="Beta-lactamase"/>
    <property type="match status" value="1"/>
</dbReference>
<reference evidence="3" key="1">
    <citation type="journal article" date="2019" name="Int. J. Syst. Evol. Microbiol.">
        <title>The Global Catalogue of Microorganisms (GCM) 10K type strain sequencing project: providing services to taxonomists for standard genome sequencing and annotation.</title>
        <authorList>
            <consortium name="The Broad Institute Genomics Platform"/>
            <consortium name="The Broad Institute Genome Sequencing Center for Infectious Disease"/>
            <person name="Wu L."/>
            <person name="Ma J."/>
        </authorList>
    </citation>
    <scope>NUCLEOTIDE SEQUENCE [LARGE SCALE GENOMIC DNA]</scope>
    <source>
        <strain evidence="3">CCUG 60898</strain>
    </source>
</reference>
<dbReference type="InterPro" id="IPR012338">
    <property type="entry name" value="Beta-lactam/transpept-like"/>
</dbReference>
<comment type="caution">
    <text evidence="2">The sequence shown here is derived from an EMBL/GenBank/DDBJ whole genome shotgun (WGS) entry which is preliminary data.</text>
</comment>
<evidence type="ECO:0000259" key="1">
    <source>
        <dbReference type="Pfam" id="PF00144"/>
    </source>
</evidence>
<dbReference type="PANTHER" id="PTHR43283:SF7">
    <property type="entry name" value="BETA-LACTAMASE-RELATED DOMAIN-CONTAINING PROTEIN"/>
    <property type="match status" value="1"/>
</dbReference>
<dbReference type="GO" id="GO:0016787">
    <property type="term" value="F:hydrolase activity"/>
    <property type="evidence" value="ECO:0007669"/>
    <property type="project" value="UniProtKB-KW"/>
</dbReference>
<accession>A0ABW3IF86</accession>
<keyword evidence="2" id="KW-0378">Hydrolase</keyword>
<dbReference type="InterPro" id="IPR001466">
    <property type="entry name" value="Beta-lactam-related"/>
</dbReference>
<proteinExistence type="predicted"/>
<gene>
    <name evidence="2" type="ORF">ACFQ1G_07870</name>
</gene>
<dbReference type="SUPFAM" id="SSF56601">
    <property type="entry name" value="beta-lactamase/transpeptidase-like"/>
    <property type="match status" value="1"/>
</dbReference>
<evidence type="ECO:0000313" key="2">
    <source>
        <dbReference type="EMBL" id="MFD0976703.1"/>
    </source>
</evidence>
<evidence type="ECO:0000313" key="3">
    <source>
        <dbReference type="Proteomes" id="UP001597100"/>
    </source>
</evidence>
<sequence>MTPKFYFNLLFISIFITSTNVHGQSGLPFEKIQPAEKNFSASKLDSLGQFLEQAGSSALVILADGNQVYSWGEPDQKLLVHSIRKALLNSLYGIYVSNGTIDTTMTLAELGIDDTEPSLTPEEKKATIADLLKSRSGVYHHAAAVAEGMLRGMPERGSHAPNEVYYYNNWDFNTLGHILEKLTGKSLFDLFDQHIAKPLNMDYGNKYITVTDVSEKWEIPDVDGFYQYESDKSKYPAYHFRLTGNDLAKYGQLYLNNGSWNGQQIIPAQWIERSTKPHSVTNEQYGIGYGMLWNVLFPTENRSSKSFFHTGVGIHMLGIYPTAGMVLVHRVNTEEDHHFNKGEFYQMISKVWASKTE</sequence>
<dbReference type="Proteomes" id="UP001597100">
    <property type="component" value="Unassembled WGS sequence"/>
</dbReference>
<dbReference type="PANTHER" id="PTHR43283">
    <property type="entry name" value="BETA-LACTAMASE-RELATED"/>
    <property type="match status" value="1"/>
</dbReference>